<reference evidence="7" key="2">
    <citation type="submission" date="2020-09" db="EMBL/GenBank/DDBJ databases">
        <authorList>
            <person name="Sun Q."/>
            <person name="Kim S."/>
        </authorList>
    </citation>
    <scope>NUCLEOTIDE SEQUENCE</scope>
    <source>
        <strain evidence="7">KCTC 42650</strain>
    </source>
</reference>
<dbReference type="PANTHER" id="PTHR30055:SF175">
    <property type="entry name" value="HTH-TYPE TRANSCRIPTIONAL REPRESSOR KSTR2"/>
    <property type="match status" value="1"/>
</dbReference>
<dbReference type="InterPro" id="IPR036271">
    <property type="entry name" value="Tet_transcr_reg_TetR-rel_C_sf"/>
</dbReference>
<dbReference type="InterPro" id="IPR009057">
    <property type="entry name" value="Homeodomain-like_sf"/>
</dbReference>
<feature type="domain" description="HTH tetR-type" evidence="6">
    <location>
        <begin position="13"/>
        <end position="73"/>
    </location>
</feature>
<name>A0A8J3M8N5_9RHOB</name>
<comment type="caution">
    <text evidence="7">The sequence shown here is derived from an EMBL/GenBank/DDBJ whole genome shotgun (WGS) entry which is preliminary data.</text>
</comment>
<dbReference type="Gene3D" id="1.10.357.10">
    <property type="entry name" value="Tetracycline Repressor, domain 2"/>
    <property type="match status" value="1"/>
</dbReference>
<dbReference type="GO" id="GO:0003700">
    <property type="term" value="F:DNA-binding transcription factor activity"/>
    <property type="evidence" value="ECO:0007669"/>
    <property type="project" value="TreeGrafter"/>
</dbReference>
<dbReference type="Proteomes" id="UP000626220">
    <property type="component" value="Unassembled WGS sequence"/>
</dbReference>
<sequence length="202" mass="22844">MPAIRRADEKLRDVSRRMILDRTASLLVRQGYGTTSLRDIAQACDMKAGSLYYHFESKDALVEEILTEGVNRVESAVQKALDAMFDAAPLDRVRVAMEVHLRTLHDRSDYASAHIRCFSHVPDDMRRRLRRTRRSYDAVWAGLLEAAQAAGDIAADVDLLTLRFAIIGMLNWTLEWRLPSGAGPEEMADRFYRIAFQGACNA</sequence>
<dbReference type="Gene3D" id="1.10.10.60">
    <property type="entry name" value="Homeodomain-like"/>
    <property type="match status" value="1"/>
</dbReference>
<evidence type="ECO:0000256" key="1">
    <source>
        <dbReference type="ARBA" id="ARBA00022491"/>
    </source>
</evidence>
<dbReference type="PANTHER" id="PTHR30055">
    <property type="entry name" value="HTH-TYPE TRANSCRIPTIONAL REGULATOR RUTR"/>
    <property type="match status" value="1"/>
</dbReference>
<dbReference type="Pfam" id="PF00440">
    <property type="entry name" value="TetR_N"/>
    <property type="match status" value="1"/>
</dbReference>
<dbReference type="InterPro" id="IPR041490">
    <property type="entry name" value="KstR2_TetR_C"/>
</dbReference>
<accession>A0A8J3M8N5</accession>
<keyword evidence="8" id="KW-1185">Reference proteome</keyword>
<keyword evidence="3 5" id="KW-0238">DNA-binding</keyword>
<protein>
    <submittedName>
        <fullName evidence="7">TetR family transcriptional regulator</fullName>
    </submittedName>
</protein>
<organism evidence="7 8">
    <name type="scientific">Seohaeicola zhoushanensis</name>
    <dbReference type="NCBI Taxonomy" id="1569283"/>
    <lineage>
        <taxon>Bacteria</taxon>
        <taxon>Pseudomonadati</taxon>
        <taxon>Pseudomonadota</taxon>
        <taxon>Alphaproteobacteria</taxon>
        <taxon>Rhodobacterales</taxon>
        <taxon>Roseobacteraceae</taxon>
        <taxon>Seohaeicola</taxon>
    </lineage>
</organism>
<dbReference type="PRINTS" id="PR00455">
    <property type="entry name" value="HTHTETR"/>
</dbReference>
<gene>
    <name evidence="7" type="ORF">GCM10017056_34850</name>
</gene>
<dbReference type="InterPro" id="IPR050109">
    <property type="entry name" value="HTH-type_TetR-like_transc_reg"/>
</dbReference>
<feature type="DNA-binding region" description="H-T-H motif" evidence="5">
    <location>
        <begin position="36"/>
        <end position="55"/>
    </location>
</feature>
<dbReference type="EMBL" id="BNCJ01000011">
    <property type="protein sequence ID" value="GHF60385.1"/>
    <property type="molecule type" value="Genomic_DNA"/>
</dbReference>
<dbReference type="GO" id="GO:0000976">
    <property type="term" value="F:transcription cis-regulatory region binding"/>
    <property type="evidence" value="ECO:0007669"/>
    <property type="project" value="TreeGrafter"/>
</dbReference>
<evidence type="ECO:0000256" key="2">
    <source>
        <dbReference type="ARBA" id="ARBA00023015"/>
    </source>
</evidence>
<evidence type="ECO:0000259" key="6">
    <source>
        <dbReference type="PROSITE" id="PS50977"/>
    </source>
</evidence>
<reference evidence="7" key="1">
    <citation type="journal article" date="2014" name="Int. J. Syst. Evol. Microbiol.">
        <title>Complete genome sequence of Corynebacterium casei LMG S-19264T (=DSM 44701T), isolated from a smear-ripened cheese.</title>
        <authorList>
            <consortium name="US DOE Joint Genome Institute (JGI-PGF)"/>
            <person name="Walter F."/>
            <person name="Albersmeier A."/>
            <person name="Kalinowski J."/>
            <person name="Ruckert C."/>
        </authorList>
    </citation>
    <scope>NUCLEOTIDE SEQUENCE</scope>
    <source>
        <strain evidence="7">KCTC 42650</strain>
    </source>
</reference>
<evidence type="ECO:0000256" key="4">
    <source>
        <dbReference type="ARBA" id="ARBA00023163"/>
    </source>
</evidence>
<keyword evidence="2" id="KW-0805">Transcription regulation</keyword>
<dbReference type="SUPFAM" id="SSF46689">
    <property type="entry name" value="Homeodomain-like"/>
    <property type="match status" value="1"/>
</dbReference>
<evidence type="ECO:0000313" key="7">
    <source>
        <dbReference type="EMBL" id="GHF60385.1"/>
    </source>
</evidence>
<dbReference type="RefSeq" id="WP_189681385.1">
    <property type="nucleotide sequence ID" value="NZ_BNCJ01000011.1"/>
</dbReference>
<keyword evidence="4" id="KW-0804">Transcription</keyword>
<dbReference type="AlphaFoldDB" id="A0A8J3M8N5"/>
<proteinExistence type="predicted"/>
<dbReference type="Pfam" id="PF17932">
    <property type="entry name" value="TetR_C_24"/>
    <property type="match status" value="1"/>
</dbReference>
<dbReference type="SUPFAM" id="SSF48498">
    <property type="entry name" value="Tetracyclin repressor-like, C-terminal domain"/>
    <property type="match status" value="1"/>
</dbReference>
<evidence type="ECO:0000313" key="8">
    <source>
        <dbReference type="Proteomes" id="UP000626220"/>
    </source>
</evidence>
<dbReference type="PROSITE" id="PS50977">
    <property type="entry name" value="HTH_TETR_2"/>
    <property type="match status" value="1"/>
</dbReference>
<evidence type="ECO:0000256" key="5">
    <source>
        <dbReference type="PROSITE-ProRule" id="PRU00335"/>
    </source>
</evidence>
<dbReference type="InterPro" id="IPR001647">
    <property type="entry name" value="HTH_TetR"/>
</dbReference>
<evidence type="ECO:0000256" key="3">
    <source>
        <dbReference type="ARBA" id="ARBA00023125"/>
    </source>
</evidence>
<keyword evidence="1" id="KW-0678">Repressor</keyword>